<proteinExistence type="inferred from homology"/>
<dbReference type="AlphaFoldDB" id="A0A9W8JVF2"/>
<gene>
    <name evidence="3" type="ORF">NLJ89_g8156</name>
</gene>
<dbReference type="Gene3D" id="3.40.50.1820">
    <property type="entry name" value="alpha/beta hydrolase"/>
    <property type="match status" value="1"/>
</dbReference>
<sequence>MSSVATQLESYDTKDGLKVIERFFTVPLDYSKPEGEKIRVFARSVIPKAKAKTAEEEAKLPYVVYLQGGPGFEIGLMGNSGYTKELHEKGYQTLWVDQRGTGLSTSLTPDTLPNHVKTDKEIAQYLKHFRADNIVRDCEFIRNELLGHKESPEDRKWSLMGQSFGGFCIITYLSFSSAGLKEVFITERVIKRNEVYYKKYPQDVKRVCIRASSSAPKLLTQSHFKVRNILAFLESHTVTLPNGGRLSPTRFQQLGLEFGMHGGIDRIHQIVFRAASDLDLIKKISYKTLQTIQQLQGLDGNPLKAPNWSASRTVQKHNCFSWSHIKVQDDSTAVYFVGEMIFPETFDDYANLRPWKGAAEILAEDDSWGPLYDLDQLARNDVKVSAVTYFNDMYVDFDFAQQTASVIKNTEQYITNQLVHDGIREDPADIMKTLFRLSERAFD</sequence>
<organism evidence="3 4">
    <name type="scientific">Agrocybe chaxingu</name>
    <dbReference type="NCBI Taxonomy" id="84603"/>
    <lineage>
        <taxon>Eukaryota</taxon>
        <taxon>Fungi</taxon>
        <taxon>Dikarya</taxon>
        <taxon>Basidiomycota</taxon>
        <taxon>Agaricomycotina</taxon>
        <taxon>Agaricomycetes</taxon>
        <taxon>Agaricomycetidae</taxon>
        <taxon>Agaricales</taxon>
        <taxon>Agaricineae</taxon>
        <taxon>Strophariaceae</taxon>
        <taxon>Agrocybe</taxon>
    </lineage>
</organism>
<comment type="similarity">
    <text evidence="1">Belongs to the peptidase S33 family.</text>
</comment>
<dbReference type="PANTHER" id="PTHR43248:SF2">
    <property type="entry name" value="PROLYL AMINOPEPTIDASE"/>
    <property type="match status" value="1"/>
</dbReference>
<keyword evidence="2" id="KW-0378">Hydrolase</keyword>
<dbReference type="InterPro" id="IPR002410">
    <property type="entry name" value="Peptidase_S33"/>
</dbReference>
<dbReference type="InterPro" id="IPR051601">
    <property type="entry name" value="Serine_prot/Carboxylest_S33"/>
</dbReference>
<dbReference type="PANTHER" id="PTHR43248">
    <property type="entry name" value="2-SUCCINYL-6-HYDROXY-2,4-CYCLOHEXADIENE-1-CARBOXYLATE SYNTHASE"/>
    <property type="match status" value="1"/>
</dbReference>
<dbReference type="PRINTS" id="PR00793">
    <property type="entry name" value="PROAMNOPTASE"/>
</dbReference>
<name>A0A9W8JVF2_9AGAR</name>
<evidence type="ECO:0000313" key="4">
    <source>
        <dbReference type="Proteomes" id="UP001148786"/>
    </source>
</evidence>
<evidence type="ECO:0008006" key="5">
    <source>
        <dbReference type="Google" id="ProtNLM"/>
    </source>
</evidence>
<dbReference type="GO" id="GO:0006508">
    <property type="term" value="P:proteolysis"/>
    <property type="evidence" value="ECO:0007669"/>
    <property type="project" value="InterPro"/>
</dbReference>
<dbReference type="GO" id="GO:0008233">
    <property type="term" value="F:peptidase activity"/>
    <property type="evidence" value="ECO:0007669"/>
    <property type="project" value="InterPro"/>
</dbReference>
<reference evidence="3" key="1">
    <citation type="submission" date="2022-07" db="EMBL/GenBank/DDBJ databases">
        <title>Genome Sequence of Agrocybe chaxingu.</title>
        <authorList>
            <person name="Buettner E."/>
        </authorList>
    </citation>
    <scope>NUCLEOTIDE SEQUENCE</scope>
    <source>
        <strain evidence="3">MP-N11</strain>
    </source>
</reference>
<comment type="caution">
    <text evidence="3">The sequence shown here is derived from an EMBL/GenBank/DDBJ whole genome shotgun (WGS) entry which is preliminary data.</text>
</comment>
<protein>
    <recommendedName>
        <fullName evidence="5">Proline iminopeptidase</fullName>
    </recommendedName>
</protein>
<evidence type="ECO:0000313" key="3">
    <source>
        <dbReference type="EMBL" id="KAJ3504026.1"/>
    </source>
</evidence>
<accession>A0A9W8JVF2</accession>
<dbReference type="EMBL" id="JANKHO010001062">
    <property type="protein sequence ID" value="KAJ3504026.1"/>
    <property type="molecule type" value="Genomic_DNA"/>
</dbReference>
<dbReference type="SUPFAM" id="SSF53474">
    <property type="entry name" value="alpha/beta-Hydrolases"/>
    <property type="match status" value="2"/>
</dbReference>
<dbReference type="OrthoDB" id="1898734at2759"/>
<evidence type="ECO:0000256" key="1">
    <source>
        <dbReference type="ARBA" id="ARBA00010088"/>
    </source>
</evidence>
<evidence type="ECO:0000256" key="2">
    <source>
        <dbReference type="ARBA" id="ARBA00022801"/>
    </source>
</evidence>
<dbReference type="InterPro" id="IPR029058">
    <property type="entry name" value="AB_hydrolase_fold"/>
</dbReference>
<keyword evidence="4" id="KW-1185">Reference proteome</keyword>
<dbReference type="Proteomes" id="UP001148786">
    <property type="component" value="Unassembled WGS sequence"/>
</dbReference>